<dbReference type="EMBL" id="CP093326">
    <property type="protein sequence ID" value="UNK46859.1"/>
    <property type="molecule type" value="Genomic_DNA"/>
</dbReference>
<dbReference type="Pfam" id="PF02056">
    <property type="entry name" value="Glyco_hydro_4"/>
    <property type="match status" value="1"/>
</dbReference>
<dbReference type="Proteomes" id="UP000829069">
    <property type="component" value="Chromosome"/>
</dbReference>
<keyword evidence="2" id="KW-0479">Metal-binding</keyword>
<evidence type="ECO:0000256" key="3">
    <source>
        <dbReference type="ARBA" id="ARBA00022801"/>
    </source>
</evidence>
<dbReference type="Gene3D" id="3.90.110.10">
    <property type="entry name" value="Lactate dehydrogenase/glycoside hydrolase, family 4, C-terminal"/>
    <property type="match status" value="1"/>
</dbReference>
<evidence type="ECO:0000256" key="5">
    <source>
        <dbReference type="ARBA" id="ARBA00023211"/>
    </source>
</evidence>
<dbReference type="RefSeq" id="WP_127511162.1">
    <property type="nucleotide sequence ID" value="NZ_CP093326.1"/>
</dbReference>
<keyword evidence="5" id="KW-0464">Manganese</keyword>
<evidence type="ECO:0000256" key="7">
    <source>
        <dbReference type="RuleBase" id="RU361152"/>
    </source>
</evidence>
<evidence type="ECO:0000256" key="4">
    <source>
        <dbReference type="ARBA" id="ARBA00023027"/>
    </source>
</evidence>
<comment type="cofactor">
    <cofactor evidence="7">
        <name>NAD(+)</name>
        <dbReference type="ChEBI" id="CHEBI:57540"/>
    </cofactor>
    <text evidence="7">Binds 1 NAD(+) per subunit.</text>
</comment>
<name>A0ABY3W938_9MICC</name>
<dbReference type="InterPro" id="IPR022616">
    <property type="entry name" value="Glyco_hydro_4_C"/>
</dbReference>
<keyword evidence="10" id="KW-1185">Reference proteome</keyword>
<dbReference type="Pfam" id="PF11975">
    <property type="entry name" value="Glyco_hydro_4C"/>
    <property type="match status" value="1"/>
</dbReference>
<dbReference type="InterPro" id="IPR015955">
    <property type="entry name" value="Lactate_DH/Glyco_Ohase_4_C"/>
</dbReference>
<dbReference type="Gene3D" id="3.40.50.720">
    <property type="entry name" value="NAD(P)-binding Rossmann-like Domain"/>
    <property type="match status" value="1"/>
</dbReference>
<evidence type="ECO:0000259" key="8">
    <source>
        <dbReference type="Pfam" id="PF11975"/>
    </source>
</evidence>
<evidence type="ECO:0000313" key="10">
    <source>
        <dbReference type="Proteomes" id="UP000829069"/>
    </source>
</evidence>
<dbReference type="SUPFAM" id="SSF51735">
    <property type="entry name" value="NAD(P)-binding Rossmann-fold domains"/>
    <property type="match status" value="1"/>
</dbReference>
<feature type="domain" description="Glycosyl hydrolase family 4 C-terminal" evidence="8">
    <location>
        <begin position="195"/>
        <end position="423"/>
    </location>
</feature>
<comment type="similarity">
    <text evidence="1 7">Belongs to the glycosyl hydrolase 4 family.</text>
</comment>
<dbReference type="InterPro" id="IPR036291">
    <property type="entry name" value="NAD(P)-bd_dom_sf"/>
</dbReference>
<evidence type="ECO:0000313" key="9">
    <source>
        <dbReference type="EMBL" id="UNK46859.1"/>
    </source>
</evidence>
<reference evidence="9 10" key="1">
    <citation type="submission" date="2022-03" db="EMBL/GenBank/DDBJ databases">
        <title>Isotopic signatures of nitrous oxide derived from detoxification processes.</title>
        <authorList>
            <person name="Behrendt U."/>
            <person name="Buchen C."/>
            <person name="Well R."/>
            <person name="Ulrich A."/>
            <person name="Rohe L."/>
            <person name="Kolb S."/>
            <person name="Schloter M."/>
            <person name="Horn M.A."/>
            <person name="Augustin J."/>
        </authorList>
    </citation>
    <scope>NUCLEOTIDE SEQUENCE [LARGE SCALE GENOMIC DNA]</scope>
    <source>
        <strain evidence="9 10">S4-C24</strain>
    </source>
</reference>
<evidence type="ECO:0000256" key="6">
    <source>
        <dbReference type="ARBA" id="ARBA00023295"/>
    </source>
</evidence>
<dbReference type="PRINTS" id="PR00732">
    <property type="entry name" value="GLHYDRLASE4"/>
</dbReference>
<dbReference type="PROSITE" id="PS01324">
    <property type="entry name" value="GLYCOSYL_HYDROL_F4"/>
    <property type="match status" value="1"/>
</dbReference>
<protein>
    <submittedName>
        <fullName evidence="9">6-phospho-beta-glucosidase</fullName>
    </submittedName>
</protein>
<accession>A0ABY3W938</accession>
<dbReference type="PANTHER" id="PTHR32092:SF5">
    <property type="entry name" value="6-PHOSPHO-BETA-GLUCOSIDASE"/>
    <property type="match status" value="1"/>
</dbReference>
<dbReference type="SUPFAM" id="SSF56327">
    <property type="entry name" value="LDH C-terminal domain-like"/>
    <property type="match status" value="1"/>
</dbReference>
<sequence>MATLAILGGGGFRVPLVYRALAEGPAAGLVDRLVLHDVDAGRQQAIARVLADAPLPAGVRPPSIVSARNLDDALAGADVVFSAIRPGGTQGRTQDERIASRLNLLGQETTGAAGIACGLRAVPAALDIARRLRELSPGAWLINFTNPAGLVTEAVLPVLGHRVIGICDTPLGLVRRSAKAAGAPLRRGSLAGVDYVGLNHLGWLRGLEHDGGDRLPELLADPARLQSFEEGRIFGTRELQVLGVIPNAYLFYYYFRREATMALAGAAQTRGESIHELQQELYGRLQTSGTPYAEWEDALRRREESYLSEAREIGVSRDEEDRAAGGYEHVALDVMRALLTGERSELILNVRNAGTIPQLPADAVIEVPSVVDADGARPLPVKPLTLHQAGLMTQIKAVEQEVIRGGQGDRAAALRAFMIHPLITSGHVAHRLLEAYEQAHGYRWN</sequence>
<gene>
    <name evidence="9" type="ORF">MNQ99_05760</name>
</gene>
<keyword evidence="6 7" id="KW-0326">Glycosidase</keyword>
<organism evidence="9 10">
    <name type="scientific">Arthrobacter sulfonylureivorans</name>
    <dbReference type="NCBI Taxonomy" id="2486855"/>
    <lineage>
        <taxon>Bacteria</taxon>
        <taxon>Bacillati</taxon>
        <taxon>Actinomycetota</taxon>
        <taxon>Actinomycetes</taxon>
        <taxon>Micrococcales</taxon>
        <taxon>Micrococcaceae</taxon>
        <taxon>Arthrobacter</taxon>
    </lineage>
</organism>
<dbReference type="CDD" id="cd05296">
    <property type="entry name" value="GH4_P_beta_glucosidase"/>
    <property type="match status" value="1"/>
</dbReference>
<dbReference type="PANTHER" id="PTHR32092">
    <property type="entry name" value="6-PHOSPHO-BETA-GLUCOSIDASE-RELATED"/>
    <property type="match status" value="1"/>
</dbReference>
<dbReference type="InterPro" id="IPR019802">
    <property type="entry name" value="GlycHydrolase_4_CS"/>
</dbReference>
<evidence type="ECO:0000256" key="1">
    <source>
        <dbReference type="ARBA" id="ARBA00010141"/>
    </source>
</evidence>
<keyword evidence="4 7" id="KW-0520">NAD</keyword>
<keyword evidence="3 7" id="KW-0378">Hydrolase</keyword>
<evidence type="ECO:0000256" key="2">
    <source>
        <dbReference type="ARBA" id="ARBA00022723"/>
    </source>
</evidence>
<dbReference type="InterPro" id="IPR001088">
    <property type="entry name" value="Glyco_hydro_4"/>
</dbReference>
<proteinExistence type="inferred from homology"/>